<protein>
    <submittedName>
        <fullName evidence="1">Uncharacterized protein</fullName>
    </submittedName>
</protein>
<name>A0A2P5WPZ1_GOSBA</name>
<dbReference type="EMBL" id="KZ666863">
    <property type="protein sequence ID" value="PPR93111.1"/>
    <property type="molecule type" value="Genomic_DNA"/>
</dbReference>
<proteinExistence type="predicted"/>
<sequence length="96" mass="10863">MPVLSRQLVKVCAKMACRYLKEGERADALEWLGSIIKVGHDVLNMECQAKFNCQLKVCRLDDRKEEVPWIGCQECSHIVSQLDLFKCCPVIAAAHT</sequence>
<accession>A0A2P5WPZ1</accession>
<evidence type="ECO:0000313" key="2">
    <source>
        <dbReference type="Proteomes" id="UP000239757"/>
    </source>
</evidence>
<evidence type="ECO:0000313" key="1">
    <source>
        <dbReference type="EMBL" id="PPR93111.1"/>
    </source>
</evidence>
<gene>
    <name evidence="1" type="ORF">GOBAR_AA27561</name>
</gene>
<dbReference type="Proteomes" id="UP000239757">
    <property type="component" value="Unassembled WGS sequence"/>
</dbReference>
<dbReference type="AlphaFoldDB" id="A0A2P5WPZ1"/>
<organism evidence="1 2">
    <name type="scientific">Gossypium barbadense</name>
    <name type="common">Sea Island cotton</name>
    <name type="synonym">Hibiscus barbadensis</name>
    <dbReference type="NCBI Taxonomy" id="3634"/>
    <lineage>
        <taxon>Eukaryota</taxon>
        <taxon>Viridiplantae</taxon>
        <taxon>Streptophyta</taxon>
        <taxon>Embryophyta</taxon>
        <taxon>Tracheophyta</taxon>
        <taxon>Spermatophyta</taxon>
        <taxon>Magnoliopsida</taxon>
        <taxon>eudicotyledons</taxon>
        <taxon>Gunneridae</taxon>
        <taxon>Pentapetalae</taxon>
        <taxon>rosids</taxon>
        <taxon>malvids</taxon>
        <taxon>Malvales</taxon>
        <taxon>Malvaceae</taxon>
        <taxon>Malvoideae</taxon>
        <taxon>Gossypium</taxon>
    </lineage>
</organism>
<reference evidence="1 2" key="1">
    <citation type="submission" date="2015-01" db="EMBL/GenBank/DDBJ databases">
        <title>Genome of allotetraploid Gossypium barbadense reveals genomic plasticity and fiber elongation in cotton evolution.</title>
        <authorList>
            <person name="Chen X."/>
            <person name="Liu X."/>
            <person name="Zhao B."/>
            <person name="Zheng H."/>
            <person name="Hu Y."/>
            <person name="Lu G."/>
            <person name="Yang C."/>
            <person name="Chen J."/>
            <person name="Shan C."/>
            <person name="Zhang L."/>
            <person name="Zhou Y."/>
            <person name="Wang L."/>
            <person name="Guo W."/>
            <person name="Bai Y."/>
            <person name="Ruan J."/>
            <person name="Shangguan X."/>
            <person name="Mao Y."/>
            <person name="Jiang J."/>
            <person name="Zhu Y."/>
            <person name="Lei J."/>
            <person name="Kang H."/>
            <person name="Chen S."/>
            <person name="He X."/>
            <person name="Wang R."/>
            <person name="Wang Y."/>
            <person name="Chen J."/>
            <person name="Wang L."/>
            <person name="Yu S."/>
            <person name="Wang B."/>
            <person name="Wei J."/>
            <person name="Song S."/>
            <person name="Lu X."/>
            <person name="Gao Z."/>
            <person name="Gu W."/>
            <person name="Deng X."/>
            <person name="Ma D."/>
            <person name="Wang S."/>
            <person name="Liang W."/>
            <person name="Fang L."/>
            <person name="Cai C."/>
            <person name="Zhu X."/>
            <person name="Zhou B."/>
            <person name="Zhang Y."/>
            <person name="Chen Z."/>
            <person name="Xu S."/>
            <person name="Zhu R."/>
            <person name="Wang S."/>
            <person name="Zhang T."/>
            <person name="Zhao G."/>
        </authorList>
    </citation>
    <scope>NUCLEOTIDE SEQUENCE [LARGE SCALE GENOMIC DNA]</scope>
    <source>
        <strain evidence="2">cv. Xinhai21</strain>
        <tissue evidence="1">Leaf</tissue>
    </source>
</reference>